<sequence length="253" mass="28963">MDSSRSSLPNVDRANSTLFKRYLDEQHKSVVKSTNYPSLSRPINTSIQITHTHRQHQQQQQQQQNETYITPKSNNNNSNQQVMIKRKFSTGRKPSGDTSKQRVSHTSRFMKRFQRQHKNGETITNVQKHDGGRARFEFHDPPSTIKPVRTDQDTRFDPNSSNRLSNSSSTSSSQKLAIDSSELKRLRDALQRFSSDLDAVSQRIHTNREAAAAPQEVERLMSLNLVETKDEPEIKSEEILTTNDNQSTVPMTV</sequence>
<dbReference type="Proteomes" id="UP000663845">
    <property type="component" value="Unassembled WGS sequence"/>
</dbReference>
<gene>
    <name evidence="2" type="ORF">JYZ213_LOCUS24133</name>
</gene>
<dbReference type="EMBL" id="CAJNOG010000293">
    <property type="protein sequence ID" value="CAF1151576.1"/>
    <property type="molecule type" value="Genomic_DNA"/>
</dbReference>
<proteinExistence type="predicted"/>
<protein>
    <submittedName>
        <fullName evidence="2">Uncharacterized protein</fullName>
    </submittedName>
</protein>
<organism evidence="2 3">
    <name type="scientific">Adineta steineri</name>
    <dbReference type="NCBI Taxonomy" id="433720"/>
    <lineage>
        <taxon>Eukaryota</taxon>
        <taxon>Metazoa</taxon>
        <taxon>Spiralia</taxon>
        <taxon>Gnathifera</taxon>
        <taxon>Rotifera</taxon>
        <taxon>Eurotatoria</taxon>
        <taxon>Bdelloidea</taxon>
        <taxon>Adinetida</taxon>
        <taxon>Adinetidae</taxon>
        <taxon>Adineta</taxon>
    </lineage>
</organism>
<feature type="region of interest" description="Disordered" evidence="1">
    <location>
        <begin position="52"/>
        <end position="79"/>
    </location>
</feature>
<dbReference type="AlphaFoldDB" id="A0A814STB1"/>
<accession>A0A814STB1</accession>
<evidence type="ECO:0000256" key="1">
    <source>
        <dbReference type="SAM" id="MobiDB-lite"/>
    </source>
</evidence>
<comment type="caution">
    <text evidence="2">The sequence shown here is derived from an EMBL/GenBank/DDBJ whole genome shotgun (WGS) entry which is preliminary data.</text>
</comment>
<evidence type="ECO:0000313" key="2">
    <source>
        <dbReference type="EMBL" id="CAF1151576.1"/>
    </source>
</evidence>
<feature type="region of interest" description="Disordered" evidence="1">
    <location>
        <begin position="87"/>
        <end position="106"/>
    </location>
</feature>
<name>A0A814STB1_9BILA</name>
<feature type="region of interest" description="Disordered" evidence="1">
    <location>
        <begin position="112"/>
        <end position="177"/>
    </location>
</feature>
<reference evidence="2" key="1">
    <citation type="submission" date="2021-02" db="EMBL/GenBank/DDBJ databases">
        <authorList>
            <person name="Nowell W R."/>
        </authorList>
    </citation>
    <scope>NUCLEOTIDE SEQUENCE</scope>
</reference>
<feature type="compositionally biased region" description="Basic and acidic residues" evidence="1">
    <location>
        <begin position="127"/>
        <end position="140"/>
    </location>
</feature>
<feature type="compositionally biased region" description="Polar residues" evidence="1">
    <location>
        <begin position="65"/>
        <end position="79"/>
    </location>
</feature>
<feature type="compositionally biased region" description="Low complexity" evidence="1">
    <location>
        <begin position="159"/>
        <end position="173"/>
    </location>
</feature>
<evidence type="ECO:0000313" key="3">
    <source>
        <dbReference type="Proteomes" id="UP000663845"/>
    </source>
</evidence>